<dbReference type="Proteomes" id="UP000271700">
    <property type="component" value="Unassembled WGS sequence"/>
</dbReference>
<dbReference type="Pfam" id="PF00903">
    <property type="entry name" value="Glyoxalase"/>
    <property type="match status" value="1"/>
</dbReference>
<dbReference type="InterPro" id="IPR029068">
    <property type="entry name" value="Glyas_Bleomycin-R_OHBP_Dase"/>
</dbReference>
<sequence length="246" mass="27274">MRMAALRLRVTDPDGLAAFYRDALGMSVQAEGANRRVGYPGLDADLLLMPGGGGYRHDRGQRYWKIGITLPNVDLAADILHQKGIAVSAPGQFLDIGYMCHLSDPEGFVIELLQHDFEGNRPDEAASPDTPFAEAHIGQITLRTGDIAAEDAFCRSQRMTLLSMQDVEPYGFDLHFYAFTADAPPNPDLWAVENREWLWKRPYTTLEFQHIPSARFAPVPDYLGIEVEGLADPQEDAFGDPWLPGG</sequence>
<keyword evidence="3" id="KW-1185">Reference proteome</keyword>
<evidence type="ECO:0000313" key="2">
    <source>
        <dbReference type="EMBL" id="RLK00532.1"/>
    </source>
</evidence>
<proteinExistence type="predicted"/>
<evidence type="ECO:0000259" key="1">
    <source>
        <dbReference type="PROSITE" id="PS51819"/>
    </source>
</evidence>
<dbReference type="OrthoDB" id="4725692at2"/>
<reference evidence="2 3" key="1">
    <citation type="submission" date="2018-10" db="EMBL/GenBank/DDBJ databases">
        <title>Genomic Encyclopedia of Archaeal and Bacterial Type Strains, Phase II (KMG-II): from individual species to whole genera.</title>
        <authorList>
            <person name="Goeker M."/>
        </authorList>
    </citation>
    <scope>NUCLEOTIDE SEQUENCE [LARGE SCALE GENOMIC DNA]</scope>
    <source>
        <strain evidence="2 3">DSM 29317</strain>
    </source>
</reference>
<dbReference type="Gene3D" id="3.10.180.10">
    <property type="entry name" value="2,3-Dihydroxybiphenyl 1,2-Dioxygenase, domain 1"/>
    <property type="match status" value="1"/>
</dbReference>
<protein>
    <recommendedName>
        <fullName evidence="1">VOC domain-containing protein</fullName>
    </recommendedName>
</protein>
<dbReference type="AlphaFoldDB" id="A0A497YYQ2"/>
<name>A0A497YYQ2_9RHOB</name>
<comment type="caution">
    <text evidence="2">The sequence shown here is derived from an EMBL/GenBank/DDBJ whole genome shotgun (WGS) entry which is preliminary data.</text>
</comment>
<feature type="domain" description="VOC" evidence="1">
    <location>
        <begin position="2"/>
        <end position="115"/>
    </location>
</feature>
<accession>A0A497YYQ2</accession>
<dbReference type="SUPFAM" id="SSF54593">
    <property type="entry name" value="Glyoxalase/Bleomycin resistance protein/Dihydroxybiphenyl dioxygenase"/>
    <property type="match status" value="1"/>
</dbReference>
<organism evidence="2 3">
    <name type="scientific">Ruegeria conchae</name>
    <dbReference type="NCBI Taxonomy" id="981384"/>
    <lineage>
        <taxon>Bacteria</taxon>
        <taxon>Pseudomonadati</taxon>
        <taxon>Pseudomonadota</taxon>
        <taxon>Alphaproteobacteria</taxon>
        <taxon>Rhodobacterales</taxon>
        <taxon>Roseobacteraceae</taxon>
        <taxon>Ruegeria</taxon>
    </lineage>
</organism>
<dbReference type="InterPro" id="IPR037523">
    <property type="entry name" value="VOC_core"/>
</dbReference>
<dbReference type="CDD" id="cd06587">
    <property type="entry name" value="VOC"/>
    <property type="match status" value="1"/>
</dbReference>
<dbReference type="RefSeq" id="WP_010440787.1">
    <property type="nucleotide sequence ID" value="NZ_RCCT01000006.1"/>
</dbReference>
<gene>
    <name evidence="2" type="ORF">CLV75_3522</name>
</gene>
<dbReference type="PROSITE" id="PS51819">
    <property type="entry name" value="VOC"/>
    <property type="match status" value="1"/>
</dbReference>
<dbReference type="EMBL" id="RCCT01000006">
    <property type="protein sequence ID" value="RLK00532.1"/>
    <property type="molecule type" value="Genomic_DNA"/>
</dbReference>
<evidence type="ECO:0000313" key="3">
    <source>
        <dbReference type="Proteomes" id="UP000271700"/>
    </source>
</evidence>
<dbReference type="STRING" id="981384.GCA_000192475_02474"/>
<dbReference type="InterPro" id="IPR004360">
    <property type="entry name" value="Glyas_Fos-R_dOase_dom"/>
</dbReference>